<dbReference type="InterPro" id="IPR010297">
    <property type="entry name" value="DUF900_hydrolase"/>
</dbReference>
<proteinExistence type="predicted"/>
<dbReference type="InterPro" id="IPR029058">
    <property type="entry name" value="AB_hydrolase_fold"/>
</dbReference>
<keyword evidence="3" id="KW-1185">Reference proteome</keyword>
<protein>
    <recommendedName>
        <fullName evidence="4">Alpha/beta hydrolase</fullName>
    </recommendedName>
</protein>
<dbReference type="EMBL" id="JACIEH010000003">
    <property type="protein sequence ID" value="MBB4099755.1"/>
    <property type="molecule type" value="Genomic_DNA"/>
</dbReference>
<dbReference type="AlphaFoldDB" id="A0A7W6JWI7"/>
<feature type="signal peptide" evidence="1">
    <location>
        <begin position="1"/>
        <end position="24"/>
    </location>
</feature>
<reference evidence="2 3" key="1">
    <citation type="submission" date="2020-08" db="EMBL/GenBank/DDBJ databases">
        <title>Genomic Encyclopedia of Type Strains, Phase IV (KMG-IV): sequencing the most valuable type-strain genomes for metagenomic binning, comparative biology and taxonomic classification.</title>
        <authorList>
            <person name="Goeker M."/>
        </authorList>
    </citation>
    <scope>NUCLEOTIDE SEQUENCE [LARGE SCALE GENOMIC DNA]</scope>
    <source>
        <strain evidence="2 3">DSM 101806</strain>
    </source>
</reference>
<feature type="chain" id="PRO_5030864852" description="Alpha/beta hydrolase" evidence="1">
    <location>
        <begin position="25"/>
        <end position="386"/>
    </location>
</feature>
<name>A0A7W6JWI7_9SPHN</name>
<evidence type="ECO:0000313" key="2">
    <source>
        <dbReference type="EMBL" id="MBB4099755.1"/>
    </source>
</evidence>
<keyword evidence="1" id="KW-0732">Signal</keyword>
<evidence type="ECO:0008006" key="4">
    <source>
        <dbReference type="Google" id="ProtNLM"/>
    </source>
</evidence>
<evidence type="ECO:0000256" key="1">
    <source>
        <dbReference type="SAM" id="SignalP"/>
    </source>
</evidence>
<dbReference type="Proteomes" id="UP000557392">
    <property type="component" value="Unassembled WGS sequence"/>
</dbReference>
<sequence length="386" mass="42505">MRKRFARTFALALAVLLGGCWAHSYPVSERFLAPANLDPAAARRAELFVDMNGTFYPDGWRSYADGKKLKADSLLNEAVGKPGLDSLIAREEARQLADIEAFARGKKRIFVLIHGFNSAIDDSEPPYDTIEAQLDLGPDDGVIRFNWDGLTGKLLGAGKIWFHATATSQLAGSRGLRRVLARIQGKQIYLISHSRGASVILSALGNPVYHPGFIARTRKVTAAWQGDYSALLTPPPLPDRHNRIHALMLAPAIGRIDFCDQSQQTAIDRGQPCAKLRDLGPQLASLRYTVNRGDPVLDKFIGLSGRFNPTDFGLKPELGEAIQAEGGYCGMLGYGFREPEPFHAFRRYARHEAFTAMLEDEGILKPGVFHPFKLVPSPGWRPCPAQ</sequence>
<organism evidence="2 3">
    <name type="scientific">Sphingomonas kyeonggiensis</name>
    <dbReference type="NCBI Taxonomy" id="1268553"/>
    <lineage>
        <taxon>Bacteria</taxon>
        <taxon>Pseudomonadati</taxon>
        <taxon>Pseudomonadota</taxon>
        <taxon>Alphaproteobacteria</taxon>
        <taxon>Sphingomonadales</taxon>
        <taxon>Sphingomonadaceae</taxon>
        <taxon>Sphingomonas</taxon>
    </lineage>
</organism>
<dbReference type="Pfam" id="PF05990">
    <property type="entry name" value="DUF900"/>
    <property type="match status" value="1"/>
</dbReference>
<dbReference type="RefSeq" id="WP_183999121.1">
    <property type="nucleotide sequence ID" value="NZ_JACIEH010000003.1"/>
</dbReference>
<evidence type="ECO:0000313" key="3">
    <source>
        <dbReference type="Proteomes" id="UP000557392"/>
    </source>
</evidence>
<comment type="caution">
    <text evidence="2">The sequence shown here is derived from an EMBL/GenBank/DDBJ whole genome shotgun (WGS) entry which is preliminary data.</text>
</comment>
<accession>A0A7W6JWI7</accession>
<dbReference type="SUPFAM" id="SSF53474">
    <property type="entry name" value="alpha/beta-Hydrolases"/>
    <property type="match status" value="1"/>
</dbReference>
<gene>
    <name evidence="2" type="ORF">GGR46_003327</name>
</gene>
<dbReference type="PROSITE" id="PS51257">
    <property type="entry name" value="PROKAR_LIPOPROTEIN"/>
    <property type="match status" value="1"/>
</dbReference>